<evidence type="ECO:0000313" key="13">
    <source>
        <dbReference type="Proteomes" id="UP000813461"/>
    </source>
</evidence>
<dbReference type="GO" id="GO:0009986">
    <property type="term" value="C:cell surface"/>
    <property type="evidence" value="ECO:0007669"/>
    <property type="project" value="TreeGrafter"/>
</dbReference>
<dbReference type="EC" id="3.2.1.58" evidence="9"/>
<evidence type="ECO:0000256" key="10">
    <source>
        <dbReference type="RuleBase" id="RU361153"/>
    </source>
</evidence>
<organism evidence="12 13">
    <name type="scientific">Paraphoma chrysanthemicola</name>
    <dbReference type="NCBI Taxonomy" id="798071"/>
    <lineage>
        <taxon>Eukaryota</taxon>
        <taxon>Fungi</taxon>
        <taxon>Dikarya</taxon>
        <taxon>Ascomycota</taxon>
        <taxon>Pezizomycotina</taxon>
        <taxon>Dothideomycetes</taxon>
        <taxon>Pleosporomycetidae</taxon>
        <taxon>Pleosporales</taxon>
        <taxon>Pleosporineae</taxon>
        <taxon>Phaeosphaeriaceae</taxon>
        <taxon>Paraphoma</taxon>
    </lineage>
</organism>
<keyword evidence="13" id="KW-1185">Reference proteome</keyword>
<dbReference type="GO" id="GO:0071555">
    <property type="term" value="P:cell wall organization"/>
    <property type="evidence" value="ECO:0007669"/>
    <property type="project" value="UniProtKB-KW"/>
</dbReference>
<evidence type="ECO:0000256" key="6">
    <source>
        <dbReference type="ARBA" id="ARBA00023295"/>
    </source>
</evidence>
<dbReference type="GO" id="GO:0005576">
    <property type="term" value="C:extracellular region"/>
    <property type="evidence" value="ECO:0007669"/>
    <property type="project" value="UniProtKB-SubCell"/>
</dbReference>
<comment type="similarity">
    <text evidence="2 10">Belongs to the glycosyl hydrolase 5 (cellulase A) family.</text>
</comment>
<dbReference type="GO" id="GO:0004338">
    <property type="term" value="F:glucan exo-1,3-beta-glucosidase activity"/>
    <property type="evidence" value="ECO:0007669"/>
    <property type="project" value="UniProtKB-EC"/>
</dbReference>
<sequence>MLDVPDRLHTLGVLPRPSNYLNWRNFKANGVNLGGWLLQEKFIDSPWWSQNCGSVPDEVTCCANLGVQCGPVLEQRYATYITPKDIDKLASVGVNVLRIPTTYAAWVKVPGSKYYSGNQAMFLKDIAAYAIARYGMHIILDIHSPPGGTNGQGHGGGEGQFDWFNNQTNLEYSLKAVDAALQFIQNSGSPQSYTFAPINEPVDNRDITKFGQPSALSDNGVAWVQKYFDAAVEKAKCINPKIPVMIQGSFKGEAFWSPRFPAGSNIVFDEHVYYFAGRPTDSDTVQTFICSDAKAVAGDGKFPVFVGEWSMQTVKNNKFVNRAKNLNTGLYAFAKYTRGSAYWTAKCEGSAPVDGQGVQGDYWNYLTFVDLGLFNPSQGQQYCS</sequence>
<evidence type="ECO:0000256" key="1">
    <source>
        <dbReference type="ARBA" id="ARBA00004613"/>
    </source>
</evidence>
<dbReference type="InterPro" id="IPR017853">
    <property type="entry name" value="GH"/>
</dbReference>
<proteinExistence type="inferred from homology"/>
<evidence type="ECO:0000313" key="12">
    <source>
        <dbReference type="EMBL" id="KAH7068599.1"/>
    </source>
</evidence>
<gene>
    <name evidence="12" type="ORF">FB567DRAFT_615000</name>
</gene>
<dbReference type="PANTHER" id="PTHR31297:SF1">
    <property type="entry name" value="GLUCAN 1,3-BETA-GLUCOSIDASE I_II-RELATED"/>
    <property type="match status" value="1"/>
</dbReference>
<keyword evidence="5 10" id="KW-0378">Hydrolase</keyword>
<evidence type="ECO:0000256" key="2">
    <source>
        <dbReference type="ARBA" id="ARBA00005641"/>
    </source>
</evidence>
<evidence type="ECO:0000256" key="3">
    <source>
        <dbReference type="ARBA" id="ARBA00022525"/>
    </source>
</evidence>
<name>A0A8K0VSD3_9PLEO</name>
<comment type="subcellular location">
    <subcellularLocation>
        <location evidence="1">Secreted</location>
    </subcellularLocation>
</comment>
<feature type="domain" description="Glycoside hydrolase family 5" evidence="11">
    <location>
        <begin position="78"/>
        <end position="345"/>
    </location>
</feature>
<dbReference type="PANTHER" id="PTHR31297">
    <property type="entry name" value="GLUCAN ENDO-1,6-BETA-GLUCOSIDASE B"/>
    <property type="match status" value="1"/>
</dbReference>
<comment type="caution">
    <text evidence="12">The sequence shown here is derived from an EMBL/GenBank/DDBJ whole genome shotgun (WGS) entry which is preliminary data.</text>
</comment>
<accession>A0A8K0VSD3</accession>
<evidence type="ECO:0000256" key="9">
    <source>
        <dbReference type="ARBA" id="ARBA00038929"/>
    </source>
</evidence>
<dbReference type="InterPro" id="IPR001547">
    <property type="entry name" value="Glyco_hydro_5"/>
</dbReference>
<evidence type="ECO:0000259" key="11">
    <source>
        <dbReference type="Pfam" id="PF00150"/>
    </source>
</evidence>
<dbReference type="GO" id="GO:0009251">
    <property type="term" value="P:glucan catabolic process"/>
    <property type="evidence" value="ECO:0007669"/>
    <property type="project" value="TreeGrafter"/>
</dbReference>
<dbReference type="Gene3D" id="3.20.20.80">
    <property type="entry name" value="Glycosidases"/>
    <property type="match status" value="1"/>
</dbReference>
<reference evidence="12" key="1">
    <citation type="journal article" date="2021" name="Nat. Commun.">
        <title>Genetic determinants of endophytism in the Arabidopsis root mycobiome.</title>
        <authorList>
            <person name="Mesny F."/>
            <person name="Miyauchi S."/>
            <person name="Thiergart T."/>
            <person name="Pickel B."/>
            <person name="Atanasova L."/>
            <person name="Karlsson M."/>
            <person name="Huettel B."/>
            <person name="Barry K.W."/>
            <person name="Haridas S."/>
            <person name="Chen C."/>
            <person name="Bauer D."/>
            <person name="Andreopoulos W."/>
            <person name="Pangilinan J."/>
            <person name="LaButti K."/>
            <person name="Riley R."/>
            <person name="Lipzen A."/>
            <person name="Clum A."/>
            <person name="Drula E."/>
            <person name="Henrissat B."/>
            <person name="Kohler A."/>
            <person name="Grigoriev I.V."/>
            <person name="Martin F.M."/>
            <person name="Hacquard S."/>
        </authorList>
    </citation>
    <scope>NUCLEOTIDE SEQUENCE</scope>
    <source>
        <strain evidence="12">MPI-SDFR-AT-0120</strain>
    </source>
</reference>
<keyword evidence="3" id="KW-0964">Secreted</keyword>
<comment type="catalytic activity">
    <reaction evidence="8">
        <text>Successive hydrolysis of beta-D-glucose units from the non-reducing ends of (1-&gt;3)-beta-D-glucans, releasing alpha-glucose.</text>
        <dbReference type="EC" id="3.2.1.58"/>
    </reaction>
</comment>
<evidence type="ECO:0000256" key="8">
    <source>
        <dbReference type="ARBA" id="ARBA00036824"/>
    </source>
</evidence>
<dbReference type="AlphaFoldDB" id="A0A8K0VSD3"/>
<dbReference type="EMBL" id="JAGMVJ010000031">
    <property type="protein sequence ID" value="KAH7068599.1"/>
    <property type="molecule type" value="Genomic_DNA"/>
</dbReference>
<evidence type="ECO:0000256" key="7">
    <source>
        <dbReference type="ARBA" id="ARBA00023316"/>
    </source>
</evidence>
<dbReference type="OrthoDB" id="1887033at2759"/>
<protein>
    <recommendedName>
        <fullName evidence="9">glucan 1,3-beta-glucosidase</fullName>
        <ecNumber evidence="9">3.2.1.58</ecNumber>
    </recommendedName>
</protein>
<dbReference type="Pfam" id="PF00150">
    <property type="entry name" value="Cellulase"/>
    <property type="match status" value="1"/>
</dbReference>
<keyword evidence="4" id="KW-0732">Signal</keyword>
<keyword evidence="6 10" id="KW-0326">Glycosidase</keyword>
<evidence type="ECO:0000256" key="5">
    <source>
        <dbReference type="ARBA" id="ARBA00022801"/>
    </source>
</evidence>
<dbReference type="SUPFAM" id="SSF51445">
    <property type="entry name" value="(Trans)glycosidases"/>
    <property type="match status" value="1"/>
</dbReference>
<dbReference type="Proteomes" id="UP000813461">
    <property type="component" value="Unassembled WGS sequence"/>
</dbReference>
<evidence type="ECO:0000256" key="4">
    <source>
        <dbReference type="ARBA" id="ARBA00022729"/>
    </source>
</evidence>
<keyword evidence="7" id="KW-0961">Cell wall biogenesis/degradation</keyword>
<dbReference type="InterPro" id="IPR050386">
    <property type="entry name" value="Glycosyl_hydrolase_5"/>
</dbReference>